<proteinExistence type="inferred from homology"/>
<dbReference type="InterPro" id="IPR020013">
    <property type="entry name" value="Flagellar_FlgE/F/G"/>
</dbReference>
<dbReference type="InterPro" id="IPR010930">
    <property type="entry name" value="Flg_bb/hook_C_dom"/>
</dbReference>
<evidence type="ECO:0000256" key="5">
    <source>
        <dbReference type="RuleBase" id="RU362116"/>
    </source>
</evidence>
<feature type="domain" description="Flagellar hook protein FlgE D2" evidence="9">
    <location>
        <begin position="176"/>
        <end position="296"/>
    </location>
</feature>
<feature type="domain" description="Flagellar basal-body/hook protein C-terminal" evidence="8">
    <location>
        <begin position="375"/>
        <end position="420"/>
    </location>
</feature>
<dbReference type="InterPro" id="IPR053967">
    <property type="entry name" value="LlgE_F_G-like_D1"/>
</dbReference>
<dbReference type="AlphaFoldDB" id="A0A9D7HTE2"/>
<feature type="compositionally biased region" description="Polar residues" evidence="6">
    <location>
        <begin position="355"/>
        <end position="373"/>
    </location>
</feature>
<dbReference type="GO" id="GO:0009424">
    <property type="term" value="C:bacterial-type flagellum hook"/>
    <property type="evidence" value="ECO:0007669"/>
    <property type="project" value="TreeGrafter"/>
</dbReference>
<dbReference type="Pfam" id="PF22692">
    <property type="entry name" value="LlgE_F_G_D1"/>
    <property type="match status" value="1"/>
</dbReference>
<gene>
    <name evidence="11" type="primary">flgE</name>
    <name evidence="11" type="ORF">IPH26_06460</name>
</gene>
<evidence type="ECO:0000256" key="6">
    <source>
        <dbReference type="SAM" id="MobiDB-lite"/>
    </source>
</evidence>
<organism evidence="11 12">
    <name type="scientific">Candidatus Methylophosphatis roskildensis</name>
    <dbReference type="NCBI Taxonomy" id="2899263"/>
    <lineage>
        <taxon>Bacteria</taxon>
        <taxon>Pseudomonadati</taxon>
        <taxon>Pseudomonadota</taxon>
        <taxon>Betaproteobacteria</taxon>
        <taxon>Nitrosomonadales</taxon>
        <taxon>Sterolibacteriaceae</taxon>
        <taxon>Candidatus Methylophosphatis</taxon>
    </lineage>
</organism>
<evidence type="ECO:0000259" key="8">
    <source>
        <dbReference type="Pfam" id="PF06429"/>
    </source>
</evidence>
<evidence type="ECO:0000259" key="7">
    <source>
        <dbReference type="Pfam" id="PF00460"/>
    </source>
</evidence>
<sequence>MGFQQGLSGLNASSRALDVIGNNVANANTVGFKESQMHFADMFASAIGGGSGQVGIGTNAATVAQSHSQGNVSATSNQLDIAIKGQGFFRMQRNETDQTASFTRNGQFRLNESGYIVNDQGYVLMGVQGVNGSVPTSATPGVLRVNAFQIQPSASTMIEMNLNLPQDDDPTGNGDLNPVASFDPANVTTYNGSSSMTVYDSEGAAHTLSTYYLKTADAVGGATPTPAAWNLQYRIDSGAPVDAGNLEFTTTGQIATPAGGLITLPAIAVTGANDLDLTLDVRSITQYGSPFAINSLIDKTGYPTGNFSGLSISADGLVQGRYSNGKTQDIGRITLATFRNPSGLASVGNNQWVQTAESGQPNDNQPGVSTAGTLQAGAVEESNVDLTRELVSMITMQRAYQANAQTIKTQDSMLQTITNLR</sequence>
<dbReference type="InterPro" id="IPR037925">
    <property type="entry name" value="FlgE/F/G-like"/>
</dbReference>
<dbReference type="Pfam" id="PF07559">
    <property type="entry name" value="FlgE_D2"/>
    <property type="match status" value="1"/>
</dbReference>
<dbReference type="SUPFAM" id="SSF117143">
    <property type="entry name" value="Flagellar hook protein flgE"/>
    <property type="match status" value="1"/>
</dbReference>
<dbReference type="EMBL" id="JADJEV010000003">
    <property type="protein sequence ID" value="MBK6972595.1"/>
    <property type="molecule type" value="Genomic_DNA"/>
</dbReference>
<dbReference type="PROSITE" id="PS00588">
    <property type="entry name" value="FLAGELLA_BB_ROD"/>
    <property type="match status" value="1"/>
</dbReference>
<dbReference type="Pfam" id="PF00460">
    <property type="entry name" value="Flg_bb_rod"/>
    <property type="match status" value="1"/>
</dbReference>
<comment type="caution">
    <text evidence="11">The sequence shown here is derived from an EMBL/GenBank/DDBJ whole genome shotgun (WGS) entry which is preliminary data.</text>
</comment>
<comment type="function">
    <text evidence="5">A flexible structure which links the flagellar filament to the drive apparatus in the basal body.</text>
</comment>
<dbReference type="PANTHER" id="PTHR30435">
    <property type="entry name" value="FLAGELLAR PROTEIN"/>
    <property type="match status" value="1"/>
</dbReference>
<dbReference type="NCBIfam" id="TIGR03506">
    <property type="entry name" value="FlgEFG_subfam"/>
    <property type="match status" value="1"/>
</dbReference>
<dbReference type="InterPro" id="IPR019776">
    <property type="entry name" value="Flagellar_basal_body_rod_CS"/>
</dbReference>
<protein>
    <recommendedName>
        <fullName evidence="3 5">Flagellar hook protein FlgE</fullName>
    </recommendedName>
</protein>
<comment type="similarity">
    <text evidence="2 5">Belongs to the flagella basal body rod proteins family.</text>
</comment>
<keyword evidence="4 5" id="KW-0975">Bacterial flagellum</keyword>
<evidence type="ECO:0000259" key="10">
    <source>
        <dbReference type="Pfam" id="PF22692"/>
    </source>
</evidence>
<evidence type="ECO:0000256" key="2">
    <source>
        <dbReference type="ARBA" id="ARBA00009677"/>
    </source>
</evidence>
<evidence type="ECO:0000256" key="1">
    <source>
        <dbReference type="ARBA" id="ARBA00004117"/>
    </source>
</evidence>
<dbReference type="InterPro" id="IPR011491">
    <property type="entry name" value="FlgE_D2"/>
</dbReference>
<evidence type="ECO:0000313" key="12">
    <source>
        <dbReference type="Proteomes" id="UP000807785"/>
    </source>
</evidence>
<evidence type="ECO:0000256" key="3">
    <source>
        <dbReference type="ARBA" id="ARBA00019015"/>
    </source>
</evidence>
<dbReference type="GO" id="GO:0071978">
    <property type="term" value="P:bacterial-type flagellum-dependent swarming motility"/>
    <property type="evidence" value="ECO:0007669"/>
    <property type="project" value="TreeGrafter"/>
</dbReference>
<dbReference type="NCBIfam" id="NF004238">
    <property type="entry name" value="PRK05682.1-1"/>
    <property type="match status" value="1"/>
</dbReference>
<dbReference type="Gene3D" id="2.60.98.20">
    <property type="entry name" value="Flagellar hook protein FlgE"/>
    <property type="match status" value="1"/>
</dbReference>
<dbReference type="Proteomes" id="UP000807785">
    <property type="component" value="Unassembled WGS sequence"/>
</dbReference>
<dbReference type="InterPro" id="IPR037058">
    <property type="entry name" value="Falgellar_hook_FlgE_sf"/>
</dbReference>
<feature type="domain" description="Flagellar hook protein FlgE/F/G-like D1" evidence="10">
    <location>
        <begin position="82"/>
        <end position="136"/>
    </location>
</feature>
<accession>A0A9D7HTE2</accession>
<keyword evidence="11" id="KW-0969">Cilium</keyword>
<keyword evidence="11" id="KW-0282">Flagellum</keyword>
<evidence type="ECO:0000259" key="9">
    <source>
        <dbReference type="Pfam" id="PF07559"/>
    </source>
</evidence>
<evidence type="ECO:0000313" key="11">
    <source>
        <dbReference type="EMBL" id="MBK6972595.1"/>
    </source>
</evidence>
<dbReference type="GO" id="GO:0009425">
    <property type="term" value="C:bacterial-type flagellum basal body"/>
    <property type="evidence" value="ECO:0007669"/>
    <property type="project" value="UniProtKB-SubCell"/>
</dbReference>
<evidence type="ECO:0000256" key="4">
    <source>
        <dbReference type="ARBA" id="ARBA00023143"/>
    </source>
</evidence>
<keyword evidence="11" id="KW-0966">Cell projection</keyword>
<dbReference type="InterPro" id="IPR001444">
    <property type="entry name" value="Flag_bb_rod_N"/>
</dbReference>
<feature type="domain" description="Flagellar basal body rod protein N-terminal" evidence="7">
    <location>
        <begin position="6"/>
        <end position="33"/>
    </location>
</feature>
<dbReference type="GO" id="GO:0005829">
    <property type="term" value="C:cytosol"/>
    <property type="evidence" value="ECO:0007669"/>
    <property type="project" value="TreeGrafter"/>
</dbReference>
<comment type="subcellular location">
    <subcellularLocation>
        <location evidence="1 5">Bacterial flagellum basal body</location>
    </subcellularLocation>
</comment>
<name>A0A9D7HTE2_9PROT</name>
<reference evidence="11" key="1">
    <citation type="submission" date="2020-10" db="EMBL/GenBank/DDBJ databases">
        <title>Connecting structure to function with the recovery of over 1000 high-quality activated sludge metagenome-assembled genomes encoding full-length rRNA genes using long-read sequencing.</title>
        <authorList>
            <person name="Singleton C.M."/>
            <person name="Petriglieri F."/>
            <person name="Kristensen J.M."/>
            <person name="Kirkegaard R.H."/>
            <person name="Michaelsen T.Y."/>
            <person name="Andersen M.H."/>
            <person name="Karst S.M."/>
            <person name="Dueholm M.S."/>
            <person name="Nielsen P.H."/>
            <person name="Albertsen M."/>
        </authorList>
    </citation>
    <scope>NUCLEOTIDE SEQUENCE</scope>
    <source>
        <strain evidence="11">Bjer_18-Q3-R1-45_BAT3C.347</strain>
    </source>
</reference>
<dbReference type="PANTHER" id="PTHR30435:SF1">
    <property type="entry name" value="FLAGELLAR HOOK PROTEIN FLGE"/>
    <property type="match status" value="1"/>
</dbReference>
<feature type="region of interest" description="Disordered" evidence="6">
    <location>
        <begin position="355"/>
        <end position="376"/>
    </location>
</feature>
<dbReference type="Pfam" id="PF06429">
    <property type="entry name" value="Flg_bbr_C"/>
    <property type="match status" value="1"/>
</dbReference>